<dbReference type="Proteomes" id="UP000199612">
    <property type="component" value="Unassembled WGS sequence"/>
</dbReference>
<dbReference type="PANTHER" id="PTHR37817">
    <property type="entry name" value="N-ACETYLTRANSFERASE EIS"/>
    <property type="match status" value="1"/>
</dbReference>
<dbReference type="Pfam" id="PF13530">
    <property type="entry name" value="SCP2_2"/>
    <property type="match status" value="1"/>
</dbReference>
<dbReference type="GO" id="GO:0030649">
    <property type="term" value="P:aminoglycoside antibiotic catabolic process"/>
    <property type="evidence" value="ECO:0007669"/>
    <property type="project" value="TreeGrafter"/>
</dbReference>
<dbReference type="PANTHER" id="PTHR37817:SF1">
    <property type="entry name" value="N-ACETYLTRANSFERASE EIS"/>
    <property type="match status" value="1"/>
</dbReference>
<keyword evidence="2" id="KW-0808">Transferase</keyword>
<dbReference type="InterPro" id="IPR041380">
    <property type="entry name" value="Acetyltransf_17"/>
</dbReference>
<evidence type="ECO:0000259" key="1">
    <source>
        <dbReference type="PROSITE" id="PS51186"/>
    </source>
</evidence>
<reference evidence="3" key="1">
    <citation type="submission" date="2016-10" db="EMBL/GenBank/DDBJ databases">
        <authorList>
            <person name="Varghese N."/>
            <person name="Submissions S."/>
        </authorList>
    </citation>
    <scope>NUCLEOTIDE SEQUENCE [LARGE SCALE GENOMIC DNA]</scope>
    <source>
        <strain evidence="3">DSM 23664</strain>
    </source>
</reference>
<dbReference type="STRING" id="753702.SAMN04488102_10596"/>
<dbReference type="InterPro" id="IPR016181">
    <property type="entry name" value="Acyl_CoA_acyltransferase"/>
</dbReference>
<dbReference type="GO" id="GO:0034069">
    <property type="term" value="F:aminoglycoside N-acetyltransferase activity"/>
    <property type="evidence" value="ECO:0007669"/>
    <property type="project" value="TreeGrafter"/>
</dbReference>
<gene>
    <name evidence="2" type="ORF">SAMN04488102_10596</name>
</gene>
<feature type="domain" description="N-acetyltransferase" evidence="1">
    <location>
        <begin position="2"/>
        <end position="147"/>
    </location>
</feature>
<protein>
    <submittedName>
        <fullName evidence="2">Predicted acetyltransferase</fullName>
    </submittedName>
</protein>
<evidence type="ECO:0000313" key="3">
    <source>
        <dbReference type="Proteomes" id="UP000199612"/>
    </source>
</evidence>
<organism evidence="2 3">
    <name type="scientific">Alkalibacterium subtropicum</name>
    <dbReference type="NCBI Taxonomy" id="753702"/>
    <lineage>
        <taxon>Bacteria</taxon>
        <taxon>Bacillati</taxon>
        <taxon>Bacillota</taxon>
        <taxon>Bacilli</taxon>
        <taxon>Lactobacillales</taxon>
        <taxon>Carnobacteriaceae</taxon>
        <taxon>Alkalibacterium</taxon>
    </lineage>
</organism>
<dbReference type="Pfam" id="PF13527">
    <property type="entry name" value="Acetyltransf_9"/>
    <property type="match status" value="1"/>
</dbReference>
<evidence type="ECO:0000313" key="2">
    <source>
        <dbReference type="EMBL" id="SFC35097.1"/>
    </source>
</evidence>
<dbReference type="InterPro" id="IPR025559">
    <property type="entry name" value="Eis_dom"/>
</dbReference>
<dbReference type="EMBL" id="FOLT01000005">
    <property type="protein sequence ID" value="SFC35097.1"/>
    <property type="molecule type" value="Genomic_DNA"/>
</dbReference>
<dbReference type="SUPFAM" id="SSF55729">
    <property type="entry name" value="Acyl-CoA N-acyltransferases (Nat)"/>
    <property type="match status" value="1"/>
</dbReference>
<keyword evidence="3" id="KW-1185">Reference proteome</keyword>
<sequence>MTTIRKLSQQDLEDVYRLNVYAFQFEDTEEAQKRMRHEFDYGSAYGAFSEDKLTSSLIVYPFEVYYHGSMFKMGGIGNVTSYPEVRGQGSVRSLLETALREMKDNGILISYLAPFSYKFYRKFGYEIAFERRRYKIESGAFGSFEAPEQRVDRVLWEDEKEAVKSIYHQKMKQAIGPLKRHDWVWEKRIMSPDKKRLALFRDDEGCPQGYVLYDFTGENRNDFQINELNALTGTAEKALWDFIGTHASRSEAFSYTGRSDQRLTHLFHEADLDQKITSYMMARIVDMENFLKQFPFDSEKNQDFWLEVTDDTAEWNNKLFKLSLAGQEVSITVSEKPEDDSRFLKASIQTWTQLFMQFKTAEELQFEGSLSGSKESAQALQDLLPQGVPELHDFF</sequence>
<dbReference type="PROSITE" id="PS51186">
    <property type="entry name" value="GNAT"/>
    <property type="match status" value="1"/>
</dbReference>
<dbReference type="Gene3D" id="3.40.630.30">
    <property type="match status" value="2"/>
</dbReference>
<dbReference type="RefSeq" id="WP_177188627.1">
    <property type="nucleotide sequence ID" value="NZ_FOLT01000005.1"/>
</dbReference>
<name>A0A1I1IFQ1_9LACT</name>
<dbReference type="InterPro" id="IPR000182">
    <property type="entry name" value="GNAT_dom"/>
</dbReference>
<dbReference type="Pfam" id="PF17668">
    <property type="entry name" value="Acetyltransf_17"/>
    <property type="match status" value="1"/>
</dbReference>
<dbReference type="Gene3D" id="3.30.1050.10">
    <property type="entry name" value="SCP2 sterol-binding domain"/>
    <property type="match status" value="1"/>
</dbReference>
<accession>A0A1I1IFQ1</accession>
<dbReference type="InterPro" id="IPR051554">
    <property type="entry name" value="Acetyltransferase_Eis"/>
</dbReference>
<dbReference type="AlphaFoldDB" id="A0A1I1IFQ1"/>
<proteinExistence type="predicted"/>
<dbReference type="SUPFAM" id="SSF55718">
    <property type="entry name" value="SCP-like"/>
    <property type="match status" value="1"/>
</dbReference>
<dbReference type="InterPro" id="IPR036527">
    <property type="entry name" value="SCP2_sterol-bd_dom_sf"/>
</dbReference>